<dbReference type="SUPFAM" id="SSF50800">
    <property type="entry name" value="PK beta-barrel domain-like"/>
    <property type="match status" value="1"/>
</dbReference>
<proteinExistence type="predicted"/>
<dbReference type="InterPro" id="IPR005302">
    <property type="entry name" value="MoCF_Sase_C"/>
</dbReference>
<dbReference type="Pfam" id="PF03473">
    <property type="entry name" value="MOSC"/>
    <property type="match status" value="1"/>
</dbReference>
<name>A0A9W6KBY5_9ACTN</name>
<accession>A0A9W6KBY5</accession>
<keyword evidence="3" id="KW-1185">Reference proteome</keyword>
<dbReference type="GO" id="GO:0030151">
    <property type="term" value="F:molybdenum ion binding"/>
    <property type="evidence" value="ECO:0007669"/>
    <property type="project" value="InterPro"/>
</dbReference>
<dbReference type="GO" id="GO:0030170">
    <property type="term" value="F:pyridoxal phosphate binding"/>
    <property type="evidence" value="ECO:0007669"/>
    <property type="project" value="InterPro"/>
</dbReference>
<dbReference type="Gene3D" id="2.40.33.20">
    <property type="entry name" value="PK beta-barrel domain-like"/>
    <property type="match status" value="1"/>
</dbReference>
<evidence type="ECO:0000313" key="3">
    <source>
        <dbReference type="Proteomes" id="UP001143480"/>
    </source>
</evidence>
<dbReference type="InterPro" id="IPR052353">
    <property type="entry name" value="Benzoxazolinone_Detox_Enz"/>
</dbReference>
<dbReference type="InterPro" id="IPR011037">
    <property type="entry name" value="Pyrv_Knase-like_insert_dom_sf"/>
</dbReference>
<reference evidence="2" key="1">
    <citation type="journal article" date="2014" name="Int. J. Syst. Evol. Microbiol.">
        <title>Complete genome sequence of Corynebacterium casei LMG S-19264T (=DSM 44701T), isolated from a smear-ripened cheese.</title>
        <authorList>
            <consortium name="US DOE Joint Genome Institute (JGI-PGF)"/>
            <person name="Walter F."/>
            <person name="Albersmeier A."/>
            <person name="Kalinowski J."/>
            <person name="Ruckert C."/>
        </authorList>
    </citation>
    <scope>NUCLEOTIDE SEQUENCE</scope>
    <source>
        <strain evidence="2">VKM Ac-1321</strain>
    </source>
</reference>
<dbReference type="PANTHER" id="PTHR30212:SF2">
    <property type="entry name" value="PROTEIN YIIM"/>
    <property type="match status" value="1"/>
</dbReference>
<dbReference type="AlphaFoldDB" id="A0A9W6KBY5"/>
<sequence>MRAPGPKTVGLHSGLIGDQIFDTVNHGGDDQAVYAYAREDYDWWQARLSRRLANGLFGENLTTEDVDVNGAVIGERWRVGPKLVLQPTFGRIPCATFQYKMGEPRWLKTFTRANRPGAYLRVLEPGAIWSGDPITVEDRPAHGVTIARAFAAYMTATDRIPELLAIDGLPGSLRKVLEGRLPKRR</sequence>
<reference evidence="2" key="2">
    <citation type="submission" date="2023-01" db="EMBL/GenBank/DDBJ databases">
        <authorList>
            <person name="Sun Q."/>
            <person name="Evtushenko L."/>
        </authorList>
    </citation>
    <scope>NUCLEOTIDE SEQUENCE</scope>
    <source>
        <strain evidence="2">VKM Ac-1321</strain>
    </source>
</reference>
<evidence type="ECO:0000259" key="1">
    <source>
        <dbReference type="PROSITE" id="PS51340"/>
    </source>
</evidence>
<gene>
    <name evidence="2" type="ORF">GCM10017581_004430</name>
</gene>
<organism evidence="2 3">
    <name type="scientific">Dactylosporangium matsuzakiense</name>
    <dbReference type="NCBI Taxonomy" id="53360"/>
    <lineage>
        <taxon>Bacteria</taxon>
        <taxon>Bacillati</taxon>
        <taxon>Actinomycetota</taxon>
        <taxon>Actinomycetes</taxon>
        <taxon>Micromonosporales</taxon>
        <taxon>Micromonosporaceae</taxon>
        <taxon>Dactylosporangium</taxon>
    </lineage>
</organism>
<dbReference type="PANTHER" id="PTHR30212">
    <property type="entry name" value="PROTEIN YIIM"/>
    <property type="match status" value="1"/>
</dbReference>
<comment type="caution">
    <text evidence="2">The sequence shown here is derived from an EMBL/GenBank/DDBJ whole genome shotgun (WGS) entry which is preliminary data.</text>
</comment>
<dbReference type="Proteomes" id="UP001143480">
    <property type="component" value="Unassembled WGS sequence"/>
</dbReference>
<protein>
    <recommendedName>
        <fullName evidence="1">MOSC domain-containing protein</fullName>
    </recommendedName>
</protein>
<evidence type="ECO:0000313" key="2">
    <source>
        <dbReference type="EMBL" id="GLK98702.1"/>
    </source>
</evidence>
<dbReference type="EMBL" id="BSFP01000002">
    <property type="protein sequence ID" value="GLK98702.1"/>
    <property type="molecule type" value="Genomic_DNA"/>
</dbReference>
<dbReference type="PROSITE" id="PS51340">
    <property type="entry name" value="MOSC"/>
    <property type="match status" value="1"/>
</dbReference>
<dbReference type="GO" id="GO:0003824">
    <property type="term" value="F:catalytic activity"/>
    <property type="evidence" value="ECO:0007669"/>
    <property type="project" value="InterPro"/>
</dbReference>
<feature type="domain" description="MOSC" evidence="1">
    <location>
        <begin position="1"/>
        <end position="137"/>
    </location>
</feature>